<dbReference type="SUPFAM" id="SSF74650">
    <property type="entry name" value="Galactose mutarotase-like"/>
    <property type="match status" value="1"/>
</dbReference>
<dbReference type="Proteomes" id="UP001344632">
    <property type="component" value="Unassembled WGS sequence"/>
</dbReference>
<reference evidence="1 2" key="1">
    <citation type="submission" date="2023-03" db="EMBL/GenBank/DDBJ databases">
        <title>Bacillus Genome Sequencing.</title>
        <authorList>
            <person name="Dunlap C."/>
        </authorList>
    </citation>
    <scope>NUCLEOTIDE SEQUENCE [LARGE SCALE GENOMIC DNA]</scope>
    <source>
        <strain evidence="1 2">BD-525</strain>
    </source>
</reference>
<accession>A0ABU6GT04</accession>
<dbReference type="CDD" id="cd01081">
    <property type="entry name" value="Aldose_epim"/>
    <property type="match status" value="1"/>
</dbReference>
<keyword evidence="2" id="KW-1185">Reference proteome</keyword>
<dbReference type="EMBL" id="JARLKZ010000020">
    <property type="protein sequence ID" value="MEC0242881.1"/>
    <property type="molecule type" value="Genomic_DNA"/>
</dbReference>
<evidence type="ECO:0000313" key="1">
    <source>
        <dbReference type="EMBL" id="MEC0242881.1"/>
    </source>
</evidence>
<dbReference type="InterPro" id="IPR014718">
    <property type="entry name" value="GH-type_carb-bd"/>
</dbReference>
<comment type="caution">
    <text evidence="1">The sequence shown here is derived from an EMBL/GenBank/DDBJ whole genome shotgun (WGS) entry which is preliminary data.</text>
</comment>
<gene>
    <name evidence="1" type="ORF">P4H66_24010</name>
</gene>
<dbReference type="Gene3D" id="2.70.98.10">
    <property type="match status" value="1"/>
</dbReference>
<dbReference type="InterPro" id="IPR008183">
    <property type="entry name" value="Aldose_1/G6P_1-epimerase"/>
</dbReference>
<dbReference type="Pfam" id="PF01263">
    <property type="entry name" value="Aldose_epim"/>
    <property type="match status" value="1"/>
</dbReference>
<name>A0ABU6GT04_9BACL</name>
<proteinExistence type="predicted"/>
<dbReference type="InterPro" id="IPR011013">
    <property type="entry name" value="Gal_mutarotase_sf_dom"/>
</dbReference>
<evidence type="ECO:0000313" key="2">
    <source>
        <dbReference type="Proteomes" id="UP001344632"/>
    </source>
</evidence>
<protein>
    <submittedName>
        <fullName evidence="1">Aldose 1-epimerase</fullName>
    </submittedName>
</protein>
<dbReference type="RefSeq" id="WP_326090641.1">
    <property type="nucleotide sequence ID" value="NZ_JARLKZ010000020.1"/>
</dbReference>
<sequence length="323" mass="36409">MRFQAYEDVWDGSRVVVLKDTLHDSEAMINLDIGFNVIRCRLGGHETIESPEDLSVLSARSSEFGVPLLWPPGRIAGGKFSFEGRPYTYPLHEGVNHLHGEIRMMPWQISGMEANESQGANVTAEMHFTETDVNPAYYPHAVVLRMTWQLQGDRISGRLIVENEGETEVPFGFGLHPYFSFRGGMGGTDVTAAVTQQYFADEDGIMRNIPVQTKLCQDLLVGMPLDKLPTDTDHFVFRMDQDVHCCEIIRHQEQIRIKLEFDQSFPYLVVFKPLWADAISFEPWTCVSDANNSPLPPEWSGVSGLPAGACRELQWSWQAESLA</sequence>
<organism evidence="1 2">
    <name type="scientific">Paenibacillus dokdonensis</name>
    <dbReference type="NCBI Taxonomy" id="2567944"/>
    <lineage>
        <taxon>Bacteria</taxon>
        <taxon>Bacillati</taxon>
        <taxon>Bacillota</taxon>
        <taxon>Bacilli</taxon>
        <taxon>Bacillales</taxon>
        <taxon>Paenibacillaceae</taxon>
        <taxon>Paenibacillus</taxon>
    </lineage>
</organism>